<dbReference type="Proteomes" id="UP000188235">
    <property type="component" value="Chromosome"/>
</dbReference>
<dbReference type="EMBL" id="CP019607">
    <property type="protein sequence ID" value="AQP50280.1"/>
    <property type="molecule type" value="Genomic_DNA"/>
</dbReference>
<dbReference type="KEGG" id="tfa:BW733_04950"/>
<evidence type="ECO:0000313" key="1">
    <source>
        <dbReference type="EMBL" id="AQP50280.1"/>
    </source>
</evidence>
<dbReference type="STRING" id="399497.BW733_04950"/>
<keyword evidence="2" id="KW-1185">Reference proteome</keyword>
<dbReference type="GO" id="GO:0016887">
    <property type="term" value="F:ATP hydrolysis activity"/>
    <property type="evidence" value="ECO:0007669"/>
    <property type="project" value="TreeGrafter"/>
</dbReference>
<dbReference type="GO" id="GO:0009898">
    <property type="term" value="C:cytoplasmic side of plasma membrane"/>
    <property type="evidence" value="ECO:0007669"/>
    <property type="project" value="TreeGrafter"/>
</dbReference>
<dbReference type="NCBIfam" id="TIGR03815">
    <property type="entry name" value="CpaE_hom_Actino"/>
    <property type="match status" value="1"/>
</dbReference>
<dbReference type="AlphaFoldDB" id="A0A1Q2CW11"/>
<dbReference type="InterPro" id="IPR050625">
    <property type="entry name" value="ParA/MinD_ATPase"/>
</dbReference>
<dbReference type="GO" id="GO:0051782">
    <property type="term" value="P:negative regulation of cell division"/>
    <property type="evidence" value="ECO:0007669"/>
    <property type="project" value="TreeGrafter"/>
</dbReference>
<evidence type="ECO:0000313" key="2">
    <source>
        <dbReference type="Proteomes" id="UP000188235"/>
    </source>
</evidence>
<reference evidence="1 2" key="1">
    <citation type="journal article" date="2008" name="Int. J. Syst. Evol. Microbiol.">
        <title>Tessaracoccus flavescens sp. nov., isolated from marine sediment.</title>
        <authorList>
            <person name="Lee D.W."/>
            <person name="Lee S.D."/>
        </authorList>
    </citation>
    <scope>NUCLEOTIDE SEQUENCE [LARGE SCALE GENOMIC DNA]</scope>
    <source>
        <strain evidence="1 2">SST-39T</strain>
    </source>
</reference>
<dbReference type="InterPro" id="IPR022521">
    <property type="entry name" value="Rv3660c"/>
</dbReference>
<dbReference type="PANTHER" id="PTHR43384">
    <property type="entry name" value="SEPTUM SITE-DETERMINING PROTEIN MIND HOMOLOG, CHLOROPLASTIC-RELATED"/>
    <property type="match status" value="1"/>
</dbReference>
<dbReference type="GO" id="GO:0005829">
    <property type="term" value="C:cytosol"/>
    <property type="evidence" value="ECO:0007669"/>
    <property type="project" value="TreeGrafter"/>
</dbReference>
<dbReference type="RefSeq" id="WP_161490135.1">
    <property type="nucleotide sequence ID" value="NZ_CP019607.1"/>
</dbReference>
<gene>
    <name evidence="1" type="ORF">BW733_04950</name>
</gene>
<sequence>MDDVTGYALLCSRDPLLIEAVEVSAAALDVELRVAGAPEEAAGQWAGAAVRLIGVEVARRSGSPGRGAAHLVGASVDELARCSAELGLPVIPLPEAADRLGSVLAGAVRSVRAARTVAVVGASGGLGVSTLVVSLAMLAARGGARAVAVDLAPASGGLDLLVGAETVRGLRWSDLGQARGELGDVFGGLPQVDGAAVLSRSRQAEAPGGEAVEAVLGGLGRSSDVMVIDAGRGPAPPEAERVLVVVGADVRSVAAAQMLDLGRAQAGIVVRSGPGRTVPEAAVCRSLGAECAGVVGSHKALPRLAELGMTPLAGASRRYAKQVSRILGWVRDA</sequence>
<dbReference type="GO" id="GO:0005524">
    <property type="term" value="F:ATP binding"/>
    <property type="evidence" value="ECO:0007669"/>
    <property type="project" value="TreeGrafter"/>
</dbReference>
<proteinExistence type="predicted"/>
<dbReference type="InterPro" id="IPR027417">
    <property type="entry name" value="P-loop_NTPase"/>
</dbReference>
<accession>A0A1Q2CW11</accession>
<dbReference type="Gene3D" id="3.40.50.300">
    <property type="entry name" value="P-loop containing nucleotide triphosphate hydrolases"/>
    <property type="match status" value="1"/>
</dbReference>
<evidence type="ECO:0008006" key="3">
    <source>
        <dbReference type="Google" id="ProtNLM"/>
    </source>
</evidence>
<dbReference type="PANTHER" id="PTHR43384:SF11">
    <property type="entry name" value="SEPTUM SITE DETERMINING PROTEIN"/>
    <property type="match status" value="1"/>
</dbReference>
<name>A0A1Q2CW11_9ACTN</name>
<organism evidence="1 2">
    <name type="scientific">Tessaracoccus flavescens</name>
    <dbReference type="NCBI Taxonomy" id="399497"/>
    <lineage>
        <taxon>Bacteria</taxon>
        <taxon>Bacillati</taxon>
        <taxon>Actinomycetota</taxon>
        <taxon>Actinomycetes</taxon>
        <taxon>Propionibacteriales</taxon>
        <taxon>Propionibacteriaceae</taxon>
        <taxon>Tessaracoccus</taxon>
    </lineage>
</organism>
<protein>
    <recommendedName>
        <fullName evidence="3">CobQ/CobB/MinD/ParA nucleotide binding domain-containing protein</fullName>
    </recommendedName>
</protein>
<dbReference type="SUPFAM" id="SSF52540">
    <property type="entry name" value="P-loop containing nucleoside triphosphate hydrolases"/>
    <property type="match status" value="1"/>
</dbReference>